<organism evidence="1 2">
    <name type="scientific">Apiospora hydei</name>
    <dbReference type="NCBI Taxonomy" id="1337664"/>
    <lineage>
        <taxon>Eukaryota</taxon>
        <taxon>Fungi</taxon>
        <taxon>Dikarya</taxon>
        <taxon>Ascomycota</taxon>
        <taxon>Pezizomycotina</taxon>
        <taxon>Sordariomycetes</taxon>
        <taxon>Xylariomycetidae</taxon>
        <taxon>Amphisphaeriales</taxon>
        <taxon>Apiosporaceae</taxon>
        <taxon>Apiospora</taxon>
    </lineage>
</organism>
<accession>A0ABR1WRW8</accession>
<reference evidence="1 2" key="1">
    <citation type="submission" date="2023-01" db="EMBL/GenBank/DDBJ databases">
        <title>Analysis of 21 Apiospora genomes using comparative genomics revels a genus with tremendous synthesis potential of carbohydrate active enzymes and secondary metabolites.</title>
        <authorList>
            <person name="Sorensen T."/>
        </authorList>
    </citation>
    <scope>NUCLEOTIDE SEQUENCE [LARGE SCALE GENOMIC DNA]</scope>
    <source>
        <strain evidence="1 2">CBS 114990</strain>
    </source>
</reference>
<name>A0ABR1WRW8_9PEZI</name>
<protein>
    <recommendedName>
        <fullName evidence="3">TLDc domain-containing protein</fullName>
    </recommendedName>
</protein>
<evidence type="ECO:0000313" key="2">
    <source>
        <dbReference type="Proteomes" id="UP001433268"/>
    </source>
</evidence>
<dbReference type="Proteomes" id="UP001433268">
    <property type="component" value="Unassembled WGS sequence"/>
</dbReference>
<evidence type="ECO:0000313" key="1">
    <source>
        <dbReference type="EMBL" id="KAK8085610.1"/>
    </source>
</evidence>
<dbReference type="EMBL" id="JAQQWN010000005">
    <property type="protein sequence ID" value="KAK8085610.1"/>
    <property type="molecule type" value="Genomic_DNA"/>
</dbReference>
<dbReference type="RefSeq" id="XP_066670119.1">
    <property type="nucleotide sequence ID" value="XM_066811196.1"/>
</dbReference>
<keyword evidence="2" id="KW-1185">Reference proteome</keyword>
<proteinExistence type="predicted"/>
<evidence type="ECO:0008006" key="3">
    <source>
        <dbReference type="Google" id="ProtNLM"/>
    </source>
</evidence>
<dbReference type="GeneID" id="92044256"/>
<sequence length="177" mass="19572">MFARVGMVRVRRIQLLKAREEFLEKLQAGIVFYILAQSPTGVFVFFLATHNPVGDFLPATRTPFGVLFLLDQFAAGVFSLHTSSPAGAEDLGAAQLDNQPNRAYSFIDVMNLSWGGQKPVRVCSQVHKPFRELQAFAKACFIESCPATLESQAILPTDVEIVQDGHFCVLEPQELAK</sequence>
<gene>
    <name evidence="1" type="ORF">PG997_006881</name>
</gene>
<comment type="caution">
    <text evidence="1">The sequence shown here is derived from an EMBL/GenBank/DDBJ whole genome shotgun (WGS) entry which is preliminary data.</text>
</comment>